<reference evidence="1 2" key="1">
    <citation type="submission" date="2021-01" db="EMBL/GenBank/DDBJ databases">
        <title>Whole genome shotgun sequence of Actinoplanes couchii NBRC 106145.</title>
        <authorList>
            <person name="Komaki H."/>
            <person name="Tamura T."/>
        </authorList>
    </citation>
    <scope>NUCLEOTIDE SEQUENCE [LARGE SCALE GENOMIC DNA]</scope>
    <source>
        <strain evidence="1 2">NBRC 106145</strain>
    </source>
</reference>
<name>A0ABQ3XFP2_9ACTN</name>
<sequence>MTEHQDRLREAFTKHENDTPDPAAVFARVEELSRKYSWRRRGAQAAGGVALSAGLIAGITQLPAMLPAGPATTATADSGSIQAAAPAATPSTAPTIDPAKELTDAETTAGFDAYFAAGYGYDNAVELAKLWNLGADKFAQAKAVAGLKLLAGENLPVNPIPNGDGPVGGEEPIDPEQDKQFAEYFNSGYDYDDAVKLAEIWKLADTGDAKLKAGKKLLAGEELPIPKPSKEEVAEGEKSRAVGKFFDAGYDYDDAVKLAKIWKLKTAYDAKIAGGEKLLAGKKLPFEP</sequence>
<organism evidence="1 2">
    <name type="scientific">Actinoplanes couchii</name>
    <dbReference type="NCBI Taxonomy" id="403638"/>
    <lineage>
        <taxon>Bacteria</taxon>
        <taxon>Bacillati</taxon>
        <taxon>Actinomycetota</taxon>
        <taxon>Actinomycetes</taxon>
        <taxon>Micromonosporales</taxon>
        <taxon>Micromonosporaceae</taxon>
        <taxon>Actinoplanes</taxon>
    </lineage>
</organism>
<comment type="caution">
    <text evidence="1">The sequence shown here is derived from an EMBL/GenBank/DDBJ whole genome shotgun (WGS) entry which is preliminary data.</text>
</comment>
<evidence type="ECO:0000313" key="1">
    <source>
        <dbReference type="EMBL" id="GID57325.1"/>
    </source>
</evidence>
<proteinExistence type="predicted"/>
<keyword evidence="2" id="KW-1185">Reference proteome</keyword>
<accession>A0ABQ3XFP2</accession>
<evidence type="ECO:0000313" key="2">
    <source>
        <dbReference type="Proteomes" id="UP000612282"/>
    </source>
</evidence>
<dbReference type="EMBL" id="BOMG01000071">
    <property type="protein sequence ID" value="GID57325.1"/>
    <property type="molecule type" value="Genomic_DNA"/>
</dbReference>
<gene>
    <name evidence="1" type="ORF">Aco03nite_057290</name>
</gene>
<dbReference type="RefSeq" id="WP_203799966.1">
    <property type="nucleotide sequence ID" value="NZ_BAAAQE010000092.1"/>
</dbReference>
<dbReference type="Proteomes" id="UP000612282">
    <property type="component" value="Unassembled WGS sequence"/>
</dbReference>
<protein>
    <submittedName>
        <fullName evidence="1">Uncharacterized protein</fullName>
    </submittedName>
</protein>